<evidence type="ECO:0000256" key="6">
    <source>
        <dbReference type="ARBA" id="ARBA00022679"/>
    </source>
</evidence>
<reference evidence="12" key="1">
    <citation type="journal article" date="2020" name="bioRxiv">
        <title>Comparative genomics of Chlamydomonas.</title>
        <authorList>
            <person name="Craig R.J."/>
            <person name="Hasan A.R."/>
            <person name="Ness R.W."/>
            <person name="Keightley P.D."/>
        </authorList>
    </citation>
    <scope>NUCLEOTIDE SEQUENCE</scope>
    <source>
        <strain evidence="12">CCAP 11/173</strain>
    </source>
</reference>
<keyword evidence="13" id="KW-1185">Reference proteome</keyword>
<keyword evidence="4" id="KW-0032">Aminotransferase</keyword>
<feature type="domain" description="Aminotransferase class I/classII large" evidence="11">
    <location>
        <begin position="46"/>
        <end position="370"/>
    </location>
</feature>
<dbReference type="AlphaFoldDB" id="A0A836B4M7"/>
<evidence type="ECO:0000256" key="5">
    <source>
        <dbReference type="ARBA" id="ARBA00022605"/>
    </source>
</evidence>
<dbReference type="HAMAP" id="MF_01023">
    <property type="entry name" value="HisC_aminotrans_2"/>
    <property type="match status" value="1"/>
</dbReference>
<organism evidence="12 13">
    <name type="scientific">Chlamydomonas schloesseri</name>
    <dbReference type="NCBI Taxonomy" id="2026947"/>
    <lineage>
        <taxon>Eukaryota</taxon>
        <taxon>Viridiplantae</taxon>
        <taxon>Chlorophyta</taxon>
        <taxon>core chlorophytes</taxon>
        <taxon>Chlorophyceae</taxon>
        <taxon>CS clade</taxon>
        <taxon>Chlamydomonadales</taxon>
        <taxon>Chlamydomonadaceae</taxon>
        <taxon>Chlamydomonas</taxon>
    </lineage>
</organism>
<evidence type="ECO:0000313" key="12">
    <source>
        <dbReference type="EMBL" id="KAG2447293.1"/>
    </source>
</evidence>
<keyword evidence="7" id="KW-0663">Pyridoxal phosphate</keyword>
<gene>
    <name evidence="12" type="ORF">HYH02_007623</name>
</gene>
<dbReference type="InterPro" id="IPR004839">
    <property type="entry name" value="Aminotransferase_I/II_large"/>
</dbReference>
<evidence type="ECO:0000256" key="8">
    <source>
        <dbReference type="ARBA" id="ARBA00023102"/>
    </source>
</evidence>
<evidence type="ECO:0000259" key="11">
    <source>
        <dbReference type="Pfam" id="PF00155"/>
    </source>
</evidence>
<dbReference type="InterPro" id="IPR005861">
    <property type="entry name" value="HisP_aminotrans"/>
</dbReference>
<dbReference type="CDD" id="cd00609">
    <property type="entry name" value="AAT_like"/>
    <property type="match status" value="1"/>
</dbReference>
<dbReference type="InterPro" id="IPR015421">
    <property type="entry name" value="PyrdxlP-dep_Trfase_major"/>
</dbReference>
<evidence type="ECO:0000256" key="7">
    <source>
        <dbReference type="ARBA" id="ARBA00022898"/>
    </source>
</evidence>
<dbReference type="SUPFAM" id="SSF53383">
    <property type="entry name" value="PLP-dependent transferases"/>
    <property type="match status" value="1"/>
</dbReference>
<proteinExistence type="inferred from homology"/>
<evidence type="ECO:0000313" key="13">
    <source>
        <dbReference type="Proteomes" id="UP000613740"/>
    </source>
</evidence>
<dbReference type="PANTHER" id="PTHR42885">
    <property type="entry name" value="HISTIDINOL-PHOSPHATE AMINOTRANSFERASE-RELATED"/>
    <property type="match status" value="1"/>
</dbReference>
<dbReference type="GO" id="GO:0030170">
    <property type="term" value="F:pyridoxal phosphate binding"/>
    <property type="evidence" value="ECO:0007669"/>
    <property type="project" value="InterPro"/>
</dbReference>
<evidence type="ECO:0000256" key="10">
    <source>
        <dbReference type="ARBA" id="ARBA00047481"/>
    </source>
</evidence>
<evidence type="ECO:0000256" key="1">
    <source>
        <dbReference type="ARBA" id="ARBA00001933"/>
    </source>
</evidence>
<dbReference type="GO" id="GO:0000105">
    <property type="term" value="P:L-histidine biosynthetic process"/>
    <property type="evidence" value="ECO:0007669"/>
    <property type="project" value="UniProtKB-KW"/>
</dbReference>
<dbReference type="GO" id="GO:0004400">
    <property type="term" value="F:histidinol-phosphate transaminase activity"/>
    <property type="evidence" value="ECO:0007669"/>
    <property type="project" value="UniProtKB-EC"/>
</dbReference>
<comment type="caution">
    <text evidence="12">The sequence shown here is derived from an EMBL/GenBank/DDBJ whole genome shotgun (WGS) entry which is preliminary data.</text>
</comment>
<dbReference type="EMBL" id="JAEHOD010000022">
    <property type="protein sequence ID" value="KAG2447293.1"/>
    <property type="molecule type" value="Genomic_DNA"/>
</dbReference>
<dbReference type="Proteomes" id="UP000613740">
    <property type="component" value="Unassembled WGS sequence"/>
</dbReference>
<evidence type="ECO:0000256" key="2">
    <source>
        <dbReference type="ARBA" id="ARBA00005011"/>
    </source>
</evidence>
<dbReference type="Pfam" id="PF00155">
    <property type="entry name" value="Aminotran_1_2"/>
    <property type="match status" value="1"/>
</dbReference>
<dbReference type="InterPro" id="IPR015424">
    <property type="entry name" value="PyrdxlP-dep_Trfase"/>
</dbReference>
<name>A0A836B4M7_9CHLO</name>
<dbReference type="InterPro" id="IPR015422">
    <property type="entry name" value="PyrdxlP-dep_Trfase_small"/>
</dbReference>
<evidence type="ECO:0000256" key="9">
    <source>
        <dbReference type="ARBA" id="ARBA00030262"/>
    </source>
</evidence>
<keyword evidence="6" id="KW-0808">Transferase</keyword>
<dbReference type="EC" id="2.6.1.9" evidence="3"/>
<dbReference type="Gene3D" id="3.40.640.10">
    <property type="entry name" value="Type I PLP-dependent aspartate aminotransferase-like (Major domain)"/>
    <property type="match status" value="1"/>
</dbReference>
<sequence length="373" mass="41635">MEPSTSASTAPSSTQFLRKHILKLAPYTPIEPFEVLSARYNRKPEDIIKLDANENPYGPPPEVREALASMPFPHIYPDPETRALRRALAQMHNIPMENLLVGCGADELIDLLMRCVLEPGDKIVDCPPTFTMYVFDADVNDARVVTVPRLDGFKIDVDAVKRAVAEHKPKVVFLTSPNNPDGSMISEADLRAILDLPVLVVLDEAYIEFSTEASRMHWVLERHNLIVLRTFSKSAALAGLRVGYGAFPLGMMEYMWRAKQPYNVSVAAEVAACAALTNMKYLDTVRDALVAERDRLYARLQEIPFLEPYPSHANFILAKVTGGRDAKAVKDALATQHGIMVRHYAKKELSGYIRVSVGRPEHTDKLIDALKKL</sequence>
<dbReference type="OrthoDB" id="2015537at2759"/>
<comment type="catalytic activity">
    <reaction evidence="10">
        <text>L-histidinol phosphate + 2-oxoglutarate = 3-(imidazol-4-yl)-2-oxopropyl phosphate + L-glutamate</text>
        <dbReference type="Rhea" id="RHEA:23744"/>
        <dbReference type="ChEBI" id="CHEBI:16810"/>
        <dbReference type="ChEBI" id="CHEBI:29985"/>
        <dbReference type="ChEBI" id="CHEBI:57766"/>
        <dbReference type="ChEBI" id="CHEBI:57980"/>
        <dbReference type="EC" id="2.6.1.9"/>
    </reaction>
</comment>
<comment type="cofactor">
    <cofactor evidence="1">
        <name>pyridoxal 5'-phosphate</name>
        <dbReference type="ChEBI" id="CHEBI:597326"/>
    </cofactor>
</comment>
<dbReference type="Gene3D" id="3.90.1150.10">
    <property type="entry name" value="Aspartate Aminotransferase, domain 1"/>
    <property type="match status" value="1"/>
</dbReference>
<evidence type="ECO:0000256" key="4">
    <source>
        <dbReference type="ARBA" id="ARBA00022576"/>
    </source>
</evidence>
<dbReference type="NCBIfam" id="TIGR01141">
    <property type="entry name" value="hisC"/>
    <property type="match status" value="1"/>
</dbReference>
<keyword evidence="8" id="KW-0368">Histidine biosynthesis</keyword>
<comment type="pathway">
    <text evidence="2">Amino-acid biosynthesis; L-histidine biosynthesis; L-histidine from 5-phospho-alpha-D-ribose 1-diphosphate: step 7/9.</text>
</comment>
<dbReference type="PANTHER" id="PTHR42885:SF2">
    <property type="entry name" value="HISTIDINOL-PHOSPHATE AMINOTRANSFERASE"/>
    <property type="match status" value="1"/>
</dbReference>
<evidence type="ECO:0000256" key="3">
    <source>
        <dbReference type="ARBA" id="ARBA00012748"/>
    </source>
</evidence>
<protein>
    <recommendedName>
        <fullName evidence="3">histidinol-phosphate transaminase</fullName>
        <ecNumber evidence="3">2.6.1.9</ecNumber>
    </recommendedName>
    <alternativeName>
        <fullName evidence="9">Imidazole acetol-phosphate transaminase</fullName>
    </alternativeName>
</protein>
<keyword evidence="5" id="KW-0028">Amino-acid biosynthesis</keyword>
<accession>A0A836B4M7</accession>